<feature type="region of interest" description="Disordered" evidence="2">
    <location>
        <begin position="62"/>
        <end position="101"/>
    </location>
</feature>
<dbReference type="GO" id="GO:0008017">
    <property type="term" value="F:microtubule binding"/>
    <property type="evidence" value="ECO:0007669"/>
    <property type="project" value="InterPro"/>
</dbReference>
<dbReference type="KEGG" id="lak:106161645"/>
<evidence type="ECO:0000313" key="3">
    <source>
        <dbReference type="Proteomes" id="UP000085678"/>
    </source>
</evidence>
<dbReference type="PANTHER" id="PTHR31516:SF18">
    <property type="entry name" value="TRANSLATION INITIATION FACTOR IF-2"/>
    <property type="match status" value="1"/>
</dbReference>
<name>A0A1S3I760_LINAN</name>
<comment type="similarity">
    <text evidence="1">Belongs to the FAM154 family.</text>
</comment>
<proteinExistence type="inferred from homology"/>
<dbReference type="InterPro" id="IPR033336">
    <property type="entry name" value="SAXO1/2"/>
</dbReference>
<evidence type="ECO:0000256" key="1">
    <source>
        <dbReference type="ARBA" id="ARBA00008738"/>
    </source>
</evidence>
<dbReference type="GO" id="GO:0005856">
    <property type="term" value="C:cytoskeleton"/>
    <property type="evidence" value="ECO:0007669"/>
    <property type="project" value="TreeGrafter"/>
</dbReference>
<accession>A0A1S3I760</accession>
<organism evidence="3 4">
    <name type="scientific">Lingula anatina</name>
    <name type="common">Brachiopod</name>
    <name type="synonym">Lingula unguis</name>
    <dbReference type="NCBI Taxonomy" id="7574"/>
    <lineage>
        <taxon>Eukaryota</taxon>
        <taxon>Metazoa</taxon>
        <taxon>Spiralia</taxon>
        <taxon>Lophotrochozoa</taxon>
        <taxon>Brachiopoda</taxon>
        <taxon>Linguliformea</taxon>
        <taxon>Lingulata</taxon>
        <taxon>Lingulida</taxon>
        <taxon>Linguloidea</taxon>
        <taxon>Lingulidae</taxon>
        <taxon>Lingula</taxon>
    </lineage>
</organism>
<feature type="compositionally biased region" description="Basic and acidic residues" evidence="2">
    <location>
        <begin position="90"/>
        <end position="101"/>
    </location>
</feature>
<feature type="compositionally biased region" description="Polar residues" evidence="2">
    <location>
        <begin position="370"/>
        <end position="386"/>
    </location>
</feature>
<dbReference type="PANTHER" id="PTHR31516">
    <property type="entry name" value="STABILIZER OF AXONEMAL MICROTUBULES 2"/>
    <property type="match status" value="1"/>
</dbReference>
<keyword evidence="3" id="KW-1185">Reference proteome</keyword>
<evidence type="ECO:0000256" key="2">
    <source>
        <dbReference type="SAM" id="MobiDB-lite"/>
    </source>
</evidence>
<sequence>MALTHDDLEQIMKQEFPDFTCICEICDCGRHKHHKNCKRVGKINKRRQKQCLLTTSQETFKAFSARPRSSKRPPQTPRDPNPPPMMFKTNQRDDFRPHGEVPRVQPFAFPDTYEIDKGPFQNVTFYSAEYGPKELPSETILRPTSQGRYMRKTSAKLDTRTTNKESFKHWVPQPAIRFGELPSFTEQRANFPGHDPKLNPMPEPFVKEDQTYRPKDGKFDGLTVTMADFTEKELAAAHVPRALAPITKLDENKPKFDGRTSFKEFYKNWNVQPRKRYGDFHEAQKYFPPIEKFDTKSTTQATYIPKEFDPVKPYIPEEHTLNKDGKLDFTTVNADTYKRPPVKLCKAEAFLIQQKLKKEQQETLRQQQEPLNKSQTRSNKTPIAAK</sequence>
<dbReference type="GeneID" id="106161645"/>
<reference evidence="4" key="1">
    <citation type="submission" date="2025-08" db="UniProtKB">
        <authorList>
            <consortium name="RefSeq"/>
        </authorList>
    </citation>
    <scope>IDENTIFICATION</scope>
    <source>
        <tissue evidence="4">Gonads</tissue>
    </source>
</reference>
<dbReference type="AlphaFoldDB" id="A0A1S3I760"/>
<dbReference type="OrthoDB" id="9973968at2759"/>
<dbReference type="Pfam" id="PF05217">
    <property type="entry name" value="SAXO1-2"/>
    <property type="match status" value="1"/>
</dbReference>
<gene>
    <name evidence="4" type="primary">LOC106161645</name>
</gene>
<feature type="compositionally biased region" description="Pro residues" evidence="2">
    <location>
        <begin position="74"/>
        <end position="85"/>
    </location>
</feature>
<protein>
    <submittedName>
        <fullName evidence="4">Stabilizer of axonemal microtubules 1-like</fullName>
    </submittedName>
</protein>
<evidence type="ECO:0000313" key="4">
    <source>
        <dbReference type="RefSeq" id="XP_013394115.1"/>
    </source>
</evidence>
<dbReference type="Proteomes" id="UP000085678">
    <property type="component" value="Unplaced"/>
</dbReference>
<dbReference type="InParanoid" id="A0A1S3I760"/>
<dbReference type="RefSeq" id="XP_013394115.1">
    <property type="nucleotide sequence ID" value="XM_013538661.1"/>
</dbReference>
<feature type="region of interest" description="Disordered" evidence="2">
    <location>
        <begin position="359"/>
        <end position="386"/>
    </location>
</feature>